<feature type="region of interest" description="Disordered" evidence="1">
    <location>
        <begin position="1"/>
        <end position="22"/>
    </location>
</feature>
<reference evidence="2 3" key="1">
    <citation type="journal article" date="2011" name="Nat. Genet.">
        <title>The genome of the mesopolyploid crop species Brassica rapa.</title>
        <authorList>
            <consortium name="Brassica rapa Genome Sequencing Project Consortium"/>
            <person name="Wang X."/>
            <person name="Wang H."/>
            <person name="Wang J."/>
            <person name="Sun R."/>
            <person name="Wu J."/>
            <person name="Liu S."/>
            <person name="Bai Y."/>
            <person name="Mun J.H."/>
            <person name="Bancroft I."/>
            <person name="Cheng F."/>
            <person name="Huang S."/>
            <person name="Li X."/>
            <person name="Hua W."/>
            <person name="Wang J."/>
            <person name="Wang X."/>
            <person name="Freeling M."/>
            <person name="Pires J.C."/>
            <person name="Paterson A.H."/>
            <person name="Chalhoub B."/>
            <person name="Wang B."/>
            <person name="Hayward A."/>
            <person name="Sharpe A.G."/>
            <person name="Park B.S."/>
            <person name="Weisshaar B."/>
            <person name="Liu B."/>
            <person name="Li B."/>
            <person name="Liu B."/>
            <person name="Tong C."/>
            <person name="Song C."/>
            <person name="Duran C."/>
            <person name="Peng C."/>
            <person name="Geng C."/>
            <person name="Koh C."/>
            <person name="Lin C."/>
            <person name="Edwards D."/>
            <person name="Mu D."/>
            <person name="Shen D."/>
            <person name="Soumpourou E."/>
            <person name="Li F."/>
            <person name="Fraser F."/>
            <person name="Conant G."/>
            <person name="Lassalle G."/>
            <person name="King G.J."/>
            <person name="Bonnema G."/>
            <person name="Tang H."/>
            <person name="Wang H."/>
            <person name="Belcram H."/>
            <person name="Zhou H."/>
            <person name="Hirakawa H."/>
            <person name="Abe H."/>
            <person name="Guo H."/>
            <person name="Wang H."/>
            <person name="Jin H."/>
            <person name="Parkin I.A."/>
            <person name="Batley J."/>
            <person name="Kim J.S."/>
            <person name="Just J."/>
            <person name="Li J."/>
            <person name="Xu J."/>
            <person name="Deng J."/>
            <person name="Kim J.A."/>
            <person name="Li J."/>
            <person name="Yu J."/>
            <person name="Meng J."/>
            <person name="Wang J."/>
            <person name="Min J."/>
            <person name="Poulain J."/>
            <person name="Wang J."/>
            <person name="Hatakeyama K."/>
            <person name="Wu K."/>
            <person name="Wang L."/>
            <person name="Fang L."/>
            <person name="Trick M."/>
            <person name="Links M.G."/>
            <person name="Zhao M."/>
            <person name="Jin M."/>
            <person name="Ramchiary N."/>
            <person name="Drou N."/>
            <person name="Berkman P.J."/>
            <person name="Cai Q."/>
            <person name="Huang Q."/>
            <person name="Li R."/>
            <person name="Tabata S."/>
            <person name="Cheng S."/>
            <person name="Zhang S."/>
            <person name="Zhang S."/>
            <person name="Huang S."/>
            <person name="Sato S."/>
            <person name="Sun S."/>
            <person name="Kwon S.J."/>
            <person name="Choi S.R."/>
            <person name="Lee T.H."/>
            <person name="Fan W."/>
            <person name="Zhao X."/>
            <person name="Tan X."/>
            <person name="Xu X."/>
            <person name="Wang Y."/>
            <person name="Qiu Y."/>
            <person name="Yin Y."/>
            <person name="Li Y."/>
            <person name="Du Y."/>
            <person name="Liao Y."/>
            <person name="Lim Y."/>
            <person name="Narusaka Y."/>
            <person name="Wang Y."/>
            <person name="Wang Z."/>
            <person name="Li Z."/>
            <person name="Wang Z."/>
            <person name="Xiong Z."/>
            <person name="Zhang Z."/>
        </authorList>
    </citation>
    <scope>NUCLEOTIDE SEQUENCE [LARGE SCALE GENOMIC DNA]</scope>
    <source>
        <strain evidence="2 3">cv. Chiifu-401-42</strain>
    </source>
</reference>
<evidence type="ECO:0000313" key="3">
    <source>
        <dbReference type="Proteomes" id="UP000011750"/>
    </source>
</evidence>
<name>M4ESV7_BRACM</name>
<accession>M4ESV7</accession>
<dbReference type="eggNOG" id="KOG1874">
    <property type="taxonomic scope" value="Eukaryota"/>
</dbReference>
<dbReference type="InParanoid" id="M4ESV7"/>
<reference evidence="2 3" key="2">
    <citation type="journal article" date="2018" name="Hortic Res">
        <title>Improved Brassica rapa reference genome by single-molecule sequencing and chromosome conformation capture technologies.</title>
        <authorList>
            <person name="Zhang L."/>
            <person name="Cai X."/>
            <person name="Wu J."/>
            <person name="Liu M."/>
            <person name="Grob S."/>
            <person name="Cheng F."/>
            <person name="Liang J."/>
            <person name="Cai C."/>
            <person name="Liu Z."/>
            <person name="Liu B."/>
            <person name="Wang F."/>
            <person name="Li S."/>
            <person name="Liu F."/>
            <person name="Li X."/>
            <person name="Cheng L."/>
            <person name="Yang W."/>
            <person name="Li M.H."/>
            <person name="Grossniklaus U."/>
            <person name="Zheng H."/>
            <person name="Wang X."/>
        </authorList>
    </citation>
    <scope>NUCLEOTIDE SEQUENCE [LARGE SCALE GENOMIC DNA]</scope>
    <source>
        <strain evidence="2 3">cv. Chiifu-401-42</strain>
    </source>
</reference>
<evidence type="ECO:0000256" key="1">
    <source>
        <dbReference type="SAM" id="MobiDB-lite"/>
    </source>
</evidence>
<dbReference type="STRING" id="51351.M4ESV7"/>
<feature type="compositionally biased region" description="Basic and acidic residues" evidence="1">
    <location>
        <begin position="1"/>
        <end position="16"/>
    </location>
</feature>
<dbReference type="AlphaFoldDB" id="M4ESV7"/>
<keyword evidence="3" id="KW-1185">Reference proteome</keyword>
<dbReference type="Gramene" id="Bra031887.1">
    <property type="protein sequence ID" value="Bra031887.1-P"/>
    <property type="gene ID" value="Bra031887"/>
</dbReference>
<evidence type="ECO:0000313" key="2">
    <source>
        <dbReference type="EnsemblPlants" id="Bra031887.1-P"/>
    </source>
</evidence>
<dbReference type="EnsemblPlants" id="Bra031887.1">
    <property type="protein sequence ID" value="Bra031887.1-P"/>
    <property type="gene ID" value="Bra031887"/>
</dbReference>
<organism evidence="2 3">
    <name type="scientific">Brassica campestris</name>
    <name type="common">Field mustard</name>
    <dbReference type="NCBI Taxonomy" id="3711"/>
    <lineage>
        <taxon>Eukaryota</taxon>
        <taxon>Viridiplantae</taxon>
        <taxon>Streptophyta</taxon>
        <taxon>Embryophyta</taxon>
        <taxon>Tracheophyta</taxon>
        <taxon>Spermatophyta</taxon>
        <taxon>Magnoliopsida</taxon>
        <taxon>eudicotyledons</taxon>
        <taxon>Gunneridae</taxon>
        <taxon>Pentapetalae</taxon>
        <taxon>rosids</taxon>
        <taxon>malvids</taxon>
        <taxon>Brassicales</taxon>
        <taxon>Brassicaceae</taxon>
        <taxon>Brassiceae</taxon>
        <taxon>Brassica</taxon>
    </lineage>
</organism>
<reference evidence="2" key="3">
    <citation type="submission" date="2023-03" db="UniProtKB">
        <authorList>
            <consortium name="EnsemblPlants"/>
        </authorList>
    </citation>
    <scope>IDENTIFICATION</scope>
    <source>
        <strain evidence="2">cv. Chiifu-401-42</strain>
    </source>
</reference>
<sequence>MKKSIKQDFLEDDGKSGKAVGTSTPDKGVIYLERRQAFLALTKPFPGISANGGLATGSSKVLVLSTKSLDIHRV</sequence>
<protein>
    <submittedName>
        <fullName evidence="2">Uncharacterized protein</fullName>
    </submittedName>
</protein>
<dbReference type="HOGENOM" id="CLU_2691245_0_0_1"/>
<proteinExistence type="predicted"/>
<dbReference type="Proteomes" id="UP000011750">
    <property type="component" value="Chromosome A02"/>
</dbReference>